<reference evidence="3 4" key="1">
    <citation type="submission" date="2022-02" db="EMBL/GenBank/DDBJ databases">
        <title>Mesosutterella porci, a novel member of the family Sutterellaceae from pig feces.</title>
        <authorList>
            <person name="Wylensek D."/>
            <person name="Clavel T."/>
        </authorList>
    </citation>
    <scope>NUCLEOTIDE SEQUENCE [LARGE SCALE GENOMIC DNA]</scope>
    <source>
        <strain evidence="4">oilRF-744-wt-GAM-9</strain>
    </source>
</reference>
<keyword evidence="4" id="KW-1185">Reference proteome</keyword>
<gene>
    <name evidence="3" type="ORF">MAF45_08945</name>
</gene>
<name>A0ABS9MSG6_9BURK</name>
<dbReference type="InterPro" id="IPR001539">
    <property type="entry name" value="Peptidase_U32"/>
</dbReference>
<sequence length="629" mass="70119">MTEPEKLELLAPAKTADIGIEAIRHGADAVYIGGPMFGARSAAANSIADIARLCEFAHHYRARIMMTLNTILRDSELEAAAKLAWEAWNAGVDALIVQDMGLLECDLPPIQLHASTQCDIRTVEKAKFLEAAGFSQIVPARELTLSQIEEMHRALASARIEYFIHGALCVSYSGQCYASEAMRGRSANRGSCAQICRLPFEVRTGSGEVLTERSHVLSLKDNDQRANLEALAVAGVRSFKIEGRLKDMAYVKNVTASYRKLFDELLDKHPEYARESEGRAVFTFEPDPSRTFNRGGTDYFLHGTRSRIWDFETPKSAGQPIGRVRRVGEKSFTLKTKEPLHNGDGLTFWLDSGELSGLLVNRAERSEGSLWEVFTRESPQKIAGLKPGMELLRNRDTAWMKLMAGETAHRDVPLSLHAAVTENEVRLQLTDPEGIEAEAKASGRFDPAKNPARSAEQARSSLSKLGGTGYAADSIEIDWDAPRFIPVSLLNGLRREAVERLEKKRREAYRRPERAKPDPEARFPQLELDYHANVENEQAVRFYGRHGARVTQQAFEKGGIMGEVELMRCKHCVRYALGLCPKEAKKRGEKIRPEPLYLRSGDIELKAVFHCGPCEMSLLGRRRAPASCP</sequence>
<protein>
    <submittedName>
        <fullName evidence="3">U32 family peptidase</fullName>
    </submittedName>
</protein>
<evidence type="ECO:0000259" key="2">
    <source>
        <dbReference type="Pfam" id="PF12392"/>
    </source>
</evidence>
<dbReference type="InterPro" id="IPR020988">
    <property type="entry name" value="Pept_U32_collagenase"/>
</dbReference>
<dbReference type="RefSeq" id="WP_237979461.1">
    <property type="nucleotide sequence ID" value="NZ_JAKNCT010000010.1"/>
</dbReference>
<evidence type="ECO:0000313" key="4">
    <source>
        <dbReference type="Proteomes" id="UP001297600"/>
    </source>
</evidence>
<dbReference type="InterPro" id="IPR051454">
    <property type="entry name" value="RNA/ubiquinone_mod_enzymes"/>
</dbReference>
<evidence type="ECO:0000256" key="1">
    <source>
        <dbReference type="SAM" id="MobiDB-lite"/>
    </source>
</evidence>
<dbReference type="Pfam" id="PF01136">
    <property type="entry name" value="Peptidase_U32"/>
    <property type="match status" value="1"/>
</dbReference>
<dbReference type="PANTHER" id="PTHR30217">
    <property type="entry name" value="PEPTIDASE U32 FAMILY"/>
    <property type="match status" value="1"/>
</dbReference>
<dbReference type="PANTHER" id="PTHR30217:SF10">
    <property type="entry name" value="23S RRNA 5-HYDROXYCYTIDINE C2501 SYNTHASE"/>
    <property type="match status" value="1"/>
</dbReference>
<feature type="region of interest" description="Disordered" evidence="1">
    <location>
        <begin position="439"/>
        <end position="466"/>
    </location>
</feature>
<dbReference type="EMBL" id="JAKNCT010000010">
    <property type="protein sequence ID" value="MCG5031566.1"/>
    <property type="molecule type" value="Genomic_DNA"/>
</dbReference>
<comment type="caution">
    <text evidence="3">The sequence shown here is derived from an EMBL/GenBank/DDBJ whole genome shotgun (WGS) entry which is preliminary data.</text>
</comment>
<dbReference type="Pfam" id="PF12392">
    <property type="entry name" value="DUF3656"/>
    <property type="match status" value="1"/>
</dbReference>
<feature type="domain" description="Peptidase U32 collagenase" evidence="2">
    <location>
        <begin position="392"/>
        <end position="505"/>
    </location>
</feature>
<evidence type="ECO:0000313" key="3">
    <source>
        <dbReference type="EMBL" id="MCG5031566.1"/>
    </source>
</evidence>
<organism evidence="3 4">
    <name type="scientific">Mesosutterella porci</name>
    <dbReference type="NCBI Taxonomy" id="2915351"/>
    <lineage>
        <taxon>Bacteria</taxon>
        <taxon>Pseudomonadati</taxon>
        <taxon>Pseudomonadota</taxon>
        <taxon>Betaproteobacteria</taxon>
        <taxon>Burkholderiales</taxon>
        <taxon>Sutterellaceae</taxon>
        <taxon>Mesosutterella</taxon>
    </lineage>
</organism>
<proteinExistence type="predicted"/>
<accession>A0ABS9MSG6</accession>
<dbReference type="Proteomes" id="UP001297600">
    <property type="component" value="Unassembled WGS sequence"/>
</dbReference>